<keyword evidence="2" id="KW-1185">Reference proteome</keyword>
<protein>
    <submittedName>
        <fullName evidence="1">Uncharacterized protein</fullName>
    </submittedName>
</protein>
<proteinExistence type="predicted"/>
<reference evidence="2" key="1">
    <citation type="journal article" date="2019" name="Int. J. Syst. Evol. Microbiol.">
        <title>The Global Catalogue of Microorganisms (GCM) 10K type strain sequencing project: providing services to taxonomists for standard genome sequencing and annotation.</title>
        <authorList>
            <consortium name="The Broad Institute Genomics Platform"/>
            <consortium name="The Broad Institute Genome Sequencing Center for Infectious Disease"/>
            <person name="Wu L."/>
            <person name="Ma J."/>
        </authorList>
    </citation>
    <scope>NUCLEOTIDE SEQUENCE [LARGE SCALE GENOMIC DNA]</scope>
    <source>
        <strain evidence="2">JCM 9458</strain>
    </source>
</reference>
<dbReference type="EMBL" id="BAAAYN010000042">
    <property type="protein sequence ID" value="GAA3393295.1"/>
    <property type="molecule type" value="Genomic_DNA"/>
</dbReference>
<organism evidence="1 2">
    <name type="scientific">Cryptosporangium minutisporangium</name>
    <dbReference type="NCBI Taxonomy" id="113569"/>
    <lineage>
        <taxon>Bacteria</taxon>
        <taxon>Bacillati</taxon>
        <taxon>Actinomycetota</taxon>
        <taxon>Actinomycetes</taxon>
        <taxon>Cryptosporangiales</taxon>
        <taxon>Cryptosporangiaceae</taxon>
        <taxon>Cryptosporangium</taxon>
    </lineage>
</organism>
<comment type="caution">
    <text evidence="1">The sequence shown here is derived from an EMBL/GenBank/DDBJ whole genome shotgun (WGS) entry which is preliminary data.</text>
</comment>
<accession>A0ABP6T4X0</accession>
<evidence type="ECO:0000313" key="1">
    <source>
        <dbReference type="EMBL" id="GAA3393295.1"/>
    </source>
</evidence>
<sequence length="235" mass="25251">MTSGGGPHVGARAAKLVRMSQTPLSETAESTIEVGCAEFRNSAASLISRVSAGKLRAVLIKNREEHVATLTHPSQVRPLQPVFRPGDVQAAAACILALLPSGGLDRAYATTKVRKAGLRSFAGGLITLISELLTEFKASAQTIGVDLPLCDLMISRAMDLCGTIKVDFSLVAGAIWALRSGYDMAYFRNQVALSVDMNEELAWMSTALAIALTIDEARDRETITDLLEVISERYR</sequence>
<gene>
    <name evidence="1" type="ORF">GCM10020369_58290</name>
</gene>
<evidence type="ECO:0000313" key="2">
    <source>
        <dbReference type="Proteomes" id="UP001501676"/>
    </source>
</evidence>
<name>A0ABP6T4X0_9ACTN</name>
<dbReference type="Proteomes" id="UP001501676">
    <property type="component" value="Unassembled WGS sequence"/>
</dbReference>